<evidence type="ECO:0000256" key="3">
    <source>
        <dbReference type="ARBA" id="ARBA00022512"/>
    </source>
</evidence>
<feature type="domain" description="Pectinesterase catalytic" evidence="6">
    <location>
        <begin position="1"/>
        <end position="66"/>
    </location>
</feature>
<dbReference type="InterPro" id="IPR011050">
    <property type="entry name" value="Pectin_lyase_fold/virulence"/>
</dbReference>
<keyword evidence="5" id="KW-0063">Aspartyl esterase</keyword>
<evidence type="ECO:0000313" key="7">
    <source>
        <dbReference type="EMBL" id="KAE9604633.1"/>
    </source>
</evidence>
<dbReference type="InterPro" id="IPR012334">
    <property type="entry name" value="Pectin_lyas_fold"/>
</dbReference>
<evidence type="ECO:0000256" key="4">
    <source>
        <dbReference type="ARBA" id="ARBA00022801"/>
    </source>
</evidence>
<dbReference type="Proteomes" id="UP000447434">
    <property type="component" value="Chromosome 11"/>
</dbReference>
<keyword evidence="4" id="KW-0378">Hydrolase</keyword>
<evidence type="ECO:0000313" key="8">
    <source>
        <dbReference type="Proteomes" id="UP000447434"/>
    </source>
</evidence>
<dbReference type="GO" id="GO:0045490">
    <property type="term" value="P:pectin catabolic process"/>
    <property type="evidence" value="ECO:0007669"/>
    <property type="project" value="UniProtKB-UniPathway"/>
</dbReference>
<dbReference type="SUPFAM" id="SSF51126">
    <property type="entry name" value="Pectin lyase-like"/>
    <property type="match status" value="1"/>
</dbReference>
<dbReference type="GO" id="GO:0030599">
    <property type="term" value="F:pectinesterase activity"/>
    <property type="evidence" value="ECO:0007669"/>
    <property type="project" value="InterPro"/>
</dbReference>
<sequence>MQSYLSDMVNPKGWLECNGTNYLDTLYYVEYNNIGLGVALDNRVKWHGYHVLKDPSQISLYTIAQLNHWDLWLPLTGVNFTSGFVV</sequence>
<protein>
    <submittedName>
        <fullName evidence="7">Putative pectinesterase</fullName>
    </submittedName>
</protein>
<dbReference type="GO" id="GO:0042545">
    <property type="term" value="P:cell wall modification"/>
    <property type="evidence" value="ECO:0007669"/>
    <property type="project" value="InterPro"/>
</dbReference>
<keyword evidence="3" id="KW-0134">Cell wall</keyword>
<accession>A0A6A4PT14</accession>
<name>A0A6A4PT14_LUPAL</name>
<comment type="pathway">
    <text evidence="2">Glycan metabolism; pectin degradation; 2-dehydro-3-deoxy-D-gluconate from pectin: step 1/5.</text>
</comment>
<comment type="caution">
    <text evidence="7">The sequence shown here is derived from an EMBL/GenBank/DDBJ whole genome shotgun (WGS) entry which is preliminary data.</text>
</comment>
<dbReference type="Pfam" id="PF01095">
    <property type="entry name" value="Pectinesterase"/>
    <property type="match status" value="1"/>
</dbReference>
<dbReference type="PANTHER" id="PTHR31707">
    <property type="entry name" value="PECTINESTERASE"/>
    <property type="match status" value="1"/>
</dbReference>
<proteinExistence type="predicted"/>
<dbReference type="EMBL" id="WOCE01000011">
    <property type="protein sequence ID" value="KAE9604633.1"/>
    <property type="molecule type" value="Genomic_DNA"/>
</dbReference>
<evidence type="ECO:0000256" key="1">
    <source>
        <dbReference type="ARBA" id="ARBA00004191"/>
    </source>
</evidence>
<keyword evidence="3" id="KW-0964">Secreted</keyword>
<comment type="subcellular location">
    <subcellularLocation>
        <location evidence="1">Secreted</location>
        <location evidence="1">Cell wall</location>
    </subcellularLocation>
</comment>
<dbReference type="UniPathway" id="UPA00545">
    <property type="reaction ID" value="UER00823"/>
</dbReference>
<evidence type="ECO:0000259" key="6">
    <source>
        <dbReference type="Pfam" id="PF01095"/>
    </source>
</evidence>
<dbReference type="AlphaFoldDB" id="A0A6A4PT14"/>
<dbReference type="Gene3D" id="2.160.20.10">
    <property type="entry name" value="Single-stranded right-handed beta-helix, Pectin lyase-like"/>
    <property type="match status" value="1"/>
</dbReference>
<evidence type="ECO:0000256" key="5">
    <source>
        <dbReference type="ARBA" id="ARBA00023085"/>
    </source>
</evidence>
<dbReference type="InterPro" id="IPR000070">
    <property type="entry name" value="Pectinesterase_cat"/>
</dbReference>
<evidence type="ECO:0000256" key="2">
    <source>
        <dbReference type="ARBA" id="ARBA00005184"/>
    </source>
</evidence>
<dbReference type="OrthoDB" id="2019149at2759"/>
<gene>
    <name evidence="7" type="ORF">Lalb_Chr11g0073871</name>
</gene>
<keyword evidence="8" id="KW-1185">Reference proteome</keyword>
<organism evidence="7 8">
    <name type="scientific">Lupinus albus</name>
    <name type="common">White lupine</name>
    <name type="synonym">Lupinus termis</name>
    <dbReference type="NCBI Taxonomy" id="3870"/>
    <lineage>
        <taxon>Eukaryota</taxon>
        <taxon>Viridiplantae</taxon>
        <taxon>Streptophyta</taxon>
        <taxon>Embryophyta</taxon>
        <taxon>Tracheophyta</taxon>
        <taxon>Spermatophyta</taxon>
        <taxon>Magnoliopsida</taxon>
        <taxon>eudicotyledons</taxon>
        <taxon>Gunneridae</taxon>
        <taxon>Pentapetalae</taxon>
        <taxon>rosids</taxon>
        <taxon>fabids</taxon>
        <taxon>Fabales</taxon>
        <taxon>Fabaceae</taxon>
        <taxon>Papilionoideae</taxon>
        <taxon>50 kb inversion clade</taxon>
        <taxon>genistoids sensu lato</taxon>
        <taxon>core genistoids</taxon>
        <taxon>Genisteae</taxon>
        <taxon>Lupinus</taxon>
    </lineage>
</organism>
<reference evidence="8" key="1">
    <citation type="journal article" date="2020" name="Nat. Commun.">
        <title>Genome sequence of the cluster root forming white lupin.</title>
        <authorList>
            <person name="Hufnagel B."/>
            <person name="Marques A."/>
            <person name="Soriano A."/>
            <person name="Marques L."/>
            <person name="Divol F."/>
            <person name="Doumas P."/>
            <person name="Sallet E."/>
            <person name="Mancinotti D."/>
            <person name="Carrere S."/>
            <person name="Marande W."/>
            <person name="Arribat S."/>
            <person name="Keller J."/>
            <person name="Huneau C."/>
            <person name="Blein T."/>
            <person name="Aime D."/>
            <person name="Laguerre M."/>
            <person name="Taylor J."/>
            <person name="Schubert V."/>
            <person name="Nelson M."/>
            <person name="Geu-Flores F."/>
            <person name="Crespi M."/>
            <person name="Gallardo-Guerrero K."/>
            <person name="Delaux P.-M."/>
            <person name="Salse J."/>
            <person name="Berges H."/>
            <person name="Guyot R."/>
            <person name="Gouzy J."/>
            <person name="Peret B."/>
        </authorList>
    </citation>
    <scope>NUCLEOTIDE SEQUENCE [LARGE SCALE GENOMIC DNA]</scope>
    <source>
        <strain evidence="8">cv. Amiga</strain>
    </source>
</reference>